<feature type="compositionally biased region" description="Acidic residues" evidence="1">
    <location>
        <begin position="498"/>
        <end position="512"/>
    </location>
</feature>
<feature type="region of interest" description="Disordered" evidence="1">
    <location>
        <begin position="26"/>
        <end position="58"/>
    </location>
</feature>
<organism evidence="2 3">
    <name type="scientific">Solanum verrucosum</name>
    <dbReference type="NCBI Taxonomy" id="315347"/>
    <lineage>
        <taxon>Eukaryota</taxon>
        <taxon>Viridiplantae</taxon>
        <taxon>Streptophyta</taxon>
        <taxon>Embryophyta</taxon>
        <taxon>Tracheophyta</taxon>
        <taxon>Spermatophyta</taxon>
        <taxon>Magnoliopsida</taxon>
        <taxon>eudicotyledons</taxon>
        <taxon>Gunneridae</taxon>
        <taxon>Pentapetalae</taxon>
        <taxon>asterids</taxon>
        <taxon>lamiids</taxon>
        <taxon>Solanales</taxon>
        <taxon>Solanaceae</taxon>
        <taxon>Solanoideae</taxon>
        <taxon>Solaneae</taxon>
        <taxon>Solanum</taxon>
    </lineage>
</organism>
<reference evidence="2" key="1">
    <citation type="submission" date="2023-08" db="EMBL/GenBank/DDBJ databases">
        <title>A de novo genome assembly of Solanum verrucosum Schlechtendal, a Mexican diploid species geographically isolated from the other diploid A-genome species in potato relatives.</title>
        <authorList>
            <person name="Hosaka K."/>
        </authorList>
    </citation>
    <scope>NUCLEOTIDE SEQUENCE</scope>
    <source>
        <tissue evidence="2">Young leaves</tissue>
    </source>
</reference>
<gene>
    <name evidence="2" type="ORF">MTR67_042309</name>
</gene>
<feature type="compositionally biased region" description="Polar residues" evidence="1">
    <location>
        <begin position="270"/>
        <end position="284"/>
    </location>
</feature>
<evidence type="ECO:0000313" key="2">
    <source>
        <dbReference type="EMBL" id="WMV48924.1"/>
    </source>
</evidence>
<dbReference type="AlphaFoldDB" id="A0AAF0UN18"/>
<dbReference type="PANTHER" id="PTHR34546">
    <property type="entry name" value="OS06G0153600 PROTEIN"/>
    <property type="match status" value="1"/>
</dbReference>
<feature type="region of interest" description="Disordered" evidence="1">
    <location>
        <begin position="77"/>
        <end position="100"/>
    </location>
</feature>
<feature type="region of interest" description="Disordered" evidence="1">
    <location>
        <begin position="479"/>
        <end position="575"/>
    </location>
</feature>
<feature type="compositionally biased region" description="Polar residues" evidence="1">
    <location>
        <begin position="518"/>
        <end position="532"/>
    </location>
</feature>
<dbReference type="Proteomes" id="UP001234989">
    <property type="component" value="Chromosome 10"/>
</dbReference>
<protein>
    <submittedName>
        <fullName evidence="2">Uncharacterized protein</fullName>
    </submittedName>
</protein>
<evidence type="ECO:0000256" key="1">
    <source>
        <dbReference type="SAM" id="MobiDB-lite"/>
    </source>
</evidence>
<feature type="region of interest" description="Disordered" evidence="1">
    <location>
        <begin position="270"/>
        <end position="294"/>
    </location>
</feature>
<feature type="compositionally biased region" description="Polar residues" evidence="1">
    <location>
        <begin position="545"/>
        <end position="571"/>
    </location>
</feature>
<dbReference type="EMBL" id="CP133621">
    <property type="protein sequence ID" value="WMV48924.1"/>
    <property type="molecule type" value="Genomic_DNA"/>
</dbReference>
<name>A0AAF0UN18_SOLVR</name>
<feature type="compositionally biased region" description="Acidic residues" evidence="1">
    <location>
        <begin position="443"/>
        <end position="459"/>
    </location>
</feature>
<evidence type="ECO:0000313" key="3">
    <source>
        <dbReference type="Proteomes" id="UP001234989"/>
    </source>
</evidence>
<accession>A0AAF0UN18</accession>
<feature type="compositionally biased region" description="Low complexity" evidence="1">
    <location>
        <begin position="533"/>
        <end position="544"/>
    </location>
</feature>
<feature type="compositionally biased region" description="Polar residues" evidence="1">
    <location>
        <begin position="78"/>
        <end position="100"/>
    </location>
</feature>
<feature type="region of interest" description="Disordered" evidence="1">
    <location>
        <begin position="443"/>
        <end position="467"/>
    </location>
</feature>
<sequence>MSSFPINRYDEQRLIQEVHYLHSLWHQGPPHPHVHPQTPVSLQPSGSTQFKKRNKQKSKKLKEAIIDSGVEWVFPTPAESSPVTESGWPSFTAQPNSQPHLPTAEELARVAGNRAQQQALKVVSEYLKCSIDDDEEDMYEDEDEDDMEVEKGEKNLNFFAKLFEEDNGLREYYEKNSESGGEFSCLVCSGVGKKGWSKRFKDCVGLVQHSITISNKRQAHRAFGQVICRILGWDINRLPSIVLSASGKPSESSDKSVEAQVLGSELQTSCLANSNDGSNKTLQGNEDPGGKDCLSGLSNTTDAVNIGTDELSQQKQSFSNENQQENGGGSTALEHNSLIEANVSNEIPETAKENTEGASNCPVRLLVIEKWFHENLLLGYLPYLVCVSEIKLSRRSTATPPLSLPFSNEKFHFHVRLRNGVSSFSPFLASAVDSLNVSRNEYESEVVDDESGAENEDEFSVSPASSPISSQKRFALRWKRTRSVRRPSSGMNDKRDNAEDDDDDDDVTEGNEGDGGKNSLNGQSNTRDTVNISSSELSQQNRSSGNENQPENGGFSTTLESTSEANANEDVSNGIPETAKENAEGASNCLSQCSLVGDVLHIHSVLPGTIADDMIVANEENNDVSK</sequence>
<dbReference type="PANTHER" id="PTHR34546:SF3">
    <property type="entry name" value="OS06G0153600 PROTEIN"/>
    <property type="match status" value="1"/>
</dbReference>
<proteinExistence type="predicted"/>
<keyword evidence="3" id="KW-1185">Reference proteome</keyword>